<feature type="compositionally biased region" description="Polar residues" evidence="1">
    <location>
        <begin position="255"/>
        <end position="268"/>
    </location>
</feature>
<gene>
    <name evidence="2" type="ORF">EGYM00163_LOCUS17977</name>
</gene>
<name>A0A7S4CUI5_9EUGL</name>
<feature type="region of interest" description="Disordered" evidence="1">
    <location>
        <begin position="294"/>
        <end position="328"/>
    </location>
</feature>
<accession>A0A7S4CUI5</accession>
<evidence type="ECO:0000256" key="1">
    <source>
        <dbReference type="SAM" id="MobiDB-lite"/>
    </source>
</evidence>
<organism evidence="2">
    <name type="scientific">Eutreptiella gymnastica</name>
    <dbReference type="NCBI Taxonomy" id="73025"/>
    <lineage>
        <taxon>Eukaryota</taxon>
        <taxon>Discoba</taxon>
        <taxon>Euglenozoa</taxon>
        <taxon>Euglenida</taxon>
        <taxon>Spirocuta</taxon>
        <taxon>Euglenophyceae</taxon>
        <taxon>Eutreptiales</taxon>
        <taxon>Eutreptiaceae</taxon>
        <taxon>Eutreptiella</taxon>
    </lineage>
</organism>
<reference evidence="2" key="1">
    <citation type="submission" date="2021-01" db="EMBL/GenBank/DDBJ databases">
        <authorList>
            <person name="Corre E."/>
            <person name="Pelletier E."/>
            <person name="Niang G."/>
            <person name="Scheremetjew M."/>
            <person name="Finn R."/>
            <person name="Kale V."/>
            <person name="Holt S."/>
            <person name="Cochrane G."/>
            <person name="Meng A."/>
            <person name="Brown T."/>
            <person name="Cohen L."/>
        </authorList>
    </citation>
    <scope>NUCLEOTIDE SEQUENCE</scope>
    <source>
        <strain evidence="2">CCMP1594</strain>
    </source>
</reference>
<proteinExistence type="predicted"/>
<dbReference type="AlphaFoldDB" id="A0A7S4CUI5"/>
<feature type="region of interest" description="Disordered" evidence="1">
    <location>
        <begin position="207"/>
        <end position="277"/>
    </location>
</feature>
<evidence type="ECO:0000313" key="2">
    <source>
        <dbReference type="EMBL" id="CAE0806849.1"/>
    </source>
</evidence>
<sequence>MANNYLKVRTRNGSGLLKYWHVPVQFGAEVNSRLLPFLYIGAYARYLARAHHLDLNGWEAVLLAEKCIQCSPIEGDEAAEKKARSILGRKRRKESGVPPSPCIPFCAKHLEQHYTDPYGHSPFFELLTRVINALESLPLNTDMHRVPFAPSRKSMSDDITGDLVSIPEFNKRYDVASERQKVHCQFAVTADFMTVWRKLSLNTRAGLRKRARKEGPSPAKGTLVPKPSAIRTGPSAPAADARLPSDEETAPASFAPSSGKQQNGTTAATAGDSPGGAALAAPAVAAAATKTVSNDAVPTEAKEQAAACATESTKRSREDEEQDDDVEFGERQEYLIQLVSEGMRYRSNITIPELLKSVNGNAKKKGADVVETELRQLLKSLEKSSLLMCDGDTVYCL</sequence>
<protein>
    <submittedName>
        <fullName evidence="2">Uncharacterized protein</fullName>
    </submittedName>
</protein>
<dbReference type="EMBL" id="HBJA01050768">
    <property type="protein sequence ID" value="CAE0806849.1"/>
    <property type="molecule type" value="Transcribed_RNA"/>
</dbReference>